<dbReference type="OrthoDB" id="6975458at2"/>
<keyword evidence="4" id="KW-1134">Transmembrane beta strand</keyword>
<evidence type="ECO:0000259" key="12">
    <source>
        <dbReference type="Pfam" id="PF13609"/>
    </source>
</evidence>
<evidence type="ECO:0000256" key="1">
    <source>
        <dbReference type="ARBA" id="ARBA00004571"/>
    </source>
</evidence>
<dbReference type="GO" id="GO:0046930">
    <property type="term" value="C:pore complex"/>
    <property type="evidence" value="ECO:0007669"/>
    <property type="project" value="UniProtKB-KW"/>
</dbReference>
<keyword evidence="8" id="KW-0626">Porin</keyword>
<dbReference type="InterPro" id="IPR002299">
    <property type="entry name" value="Porin_Neis"/>
</dbReference>
<dbReference type="CDD" id="cd00342">
    <property type="entry name" value="gram_neg_porins"/>
    <property type="match status" value="1"/>
</dbReference>
<keyword evidence="7" id="KW-0406">Ion transport</keyword>
<dbReference type="AlphaFoldDB" id="A0A0K8P1U2"/>
<keyword evidence="10" id="KW-0998">Cell outer membrane</keyword>
<evidence type="ECO:0000256" key="2">
    <source>
        <dbReference type="ARBA" id="ARBA00011233"/>
    </source>
</evidence>
<dbReference type="RefSeq" id="WP_054020497.1">
    <property type="nucleotide sequence ID" value="NZ_BBYR01000036.1"/>
</dbReference>
<evidence type="ECO:0000256" key="6">
    <source>
        <dbReference type="ARBA" id="ARBA00022729"/>
    </source>
</evidence>
<dbReference type="SUPFAM" id="SSF56935">
    <property type="entry name" value="Porins"/>
    <property type="match status" value="1"/>
</dbReference>
<dbReference type="InterPro" id="IPR050298">
    <property type="entry name" value="Gram-neg_bact_OMP"/>
</dbReference>
<evidence type="ECO:0000256" key="3">
    <source>
        <dbReference type="ARBA" id="ARBA00022448"/>
    </source>
</evidence>
<dbReference type="Gene3D" id="2.40.160.10">
    <property type="entry name" value="Porin"/>
    <property type="match status" value="1"/>
</dbReference>
<evidence type="ECO:0000313" key="13">
    <source>
        <dbReference type="EMBL" id="GAP36509.1"/>
    </source>
</evidence>
<evidence type="ECO:0000256" key="8">
    <source>
        <dbReference type="ARBA" id="ARBA00023114"/>
    </source>
</evidence>
<dbReference type="InterPro" id="IPR033900">
    <property type="entry name" value="Gram_neg_porin_domain"/>
</dbReference>
<keyword evidence="6 11" id="KW-0732">Signal</keyword>
<dbReference type="PRINTS" id="PR00184">
    <property type="entry name" value="NEISSPPORIN"/>
</dbReference>
<protein>
    <submittedName>
        <fullName evidence="13">Porin</fullName>
    </submittedName>
</protein>
<keyword evidence="14" id="KW-1185">Reference proteome</keyword>
<sequence length="343" mass="36094">MKLQHLAAAAAALLAVGAASAQSNVTVYGLLDLGLQKSNGDARSATWRNGPADKAWNLAQSKGSRLGFRGSEELGGGLSAQFQIEHRFNPDTGAQNNATSFWSGRAFVQLTSKDFGAVYLGREYAPQYFVAVKTDPFGQDGVGQFSSRAYANFQSKGDNGARTNNTVGYKSPKLGGLSAQVAVSLGEGSTSRETGFNVEYASGPLYVAGAYARQDQGAVGTASNSGDGSTLVLLAAHYDFGVIKPVVQYSRSELGPTGNLKNDFWLVGATAPLGAAVLKAGYARFDPSGANNLQQKIAVGVDYFLSKRTKLYADLAVSKQKGTISGGNYGDYRAFAVGYQHNF</sequence>
<evidence type="ECO:0000256" key="7">
    <source>
        <dbReference type="ARBA" id="ARBA00023065"/>
    </source>
</evidence>
<feature type="domain" description="Porin" evidence="12">
    <location>
        <begin position="9"/>
        <end position="322"/>
    </location>
</feature>
<name>A0A0K8P1U2_PISS1</name>
<evidence type="ECO:0000256" key="11">
    <source>
        <dbReference type="SAM" id="SignalP"/>
    </source>
</evidence>
<dbReference type="GO" id="GO:0015288">
    <property type="term" value="F:porin activity"/>
    <property type="evidence" value="ECO:0007669"/>
    <property type="project" value="UniProtKB-KW"/>
</dbReference>
<comment type="subunit">
    <text evidence="2">Homotrimer.</text>
</comment>
<dbReference type="EMBL" id="BBYR01000036">
    <property type="protein sequence ID" value="GAP36509.1"/>
    <property type="molecule type" value="Genomic_DNA"/>
</dbReference>
<keyword evidence="9" id="KW-0472">Membrane</keyword>
<keyword evidence="5" id="KW-0812">Transmembrane</keyword>
<evidence type="ECO:0000256" key="5">
    <source>
        <dbReference type="ARBA" id="ARBA00022692"/>
    </source>
</evidence>
<dbReference type="Proteomes" id="UP000037660">
    <property type="component" value="Unassembled WGS sequence"/>
</dbReference>
<feature type="chain" id="PRO_5005513607" evidence="11">
    <location>
        <begin position="22"/>
        <end position="343"/>
    </location>
</feature>
<dbReference type="GO" id="GO:0034220">
    <property type="term" value="P:monoatomic ion transmembrane transport"/>
    <property type="evidence" value="ECO:0007669"/>
    <property type="project" value="InterPro"/>
</dbReference>
<evidence type="ECO:0000256" key="9">
    <source>
        <dbReference type="ARBA" id="ARBA00023136"/>
    </source>
</evidence>
<evidence type="ECO:0000256" key="4">
    <source>
        <dbReference type="ARBA" id="ARBA00022452"/>
    </source>
</evidence>
<evidence type="ECO:0000256" key="10">
    <source>
        <dbReference type="ARBA" id="ARBA00023237"/>
    </source>
</evidence>
<evidence type="ECO:0000313" key="14">
    <source>
        <dbReference type="Proteomes" id="UP000037660"/>
    </source>
</evidence>
<accession>A0A0K8P1U2</accession>
<reference evidence="14" key="1">
    <citation type="submission" date="2015-07" db="EMBL/GenBank/DDBJ databases">
        <title>Discovery of a poly(ethylene terephthalate assimilation.</title>
        <authorList>
            <person name="Yoshida S."/>
            <person name="Hiraga K."/>
            <person name="Takehana T."/>
            <person name="Taniguchi I."/>
            <person name="Yamaji H."/>
            <person name="Maeda Y."/>
            <person name="Toyohara K."/>
            <person name="Miyamoto K."/>
            <person name="Kimura Y."/>
            <person name="Oda K."/>
        </authorList>
    </citation>
    <scope>NUCLEOTIDE SEQUENCE [LARGE SCALE GENOMIC DNA]</scope>
    <source>
        <strain evidence="14">NBRC 110686 / TISTR 2288 / 201-F6</strain>
    </source>
</reference>
<reference evidence="13 14" key="2">
    <citation type="journal article" date="2016" name="Science">
        <title>A bacterium that degrades and assimilates poly(ethylene terephthalate).</title>
        <authorList>
            <person name="Yoshida S."/>
            <person name="Hiraga K."/>
            <person name="Takehana T."/>
            <person name="Taniguchi I."/>
            <person name="Yamaji H."/>
            <person name="Maeda Y."/>
            <person name="Toyohara K."/>
            <person name="Miyamoto K."/>
            <person name="Kimura Y."/>
            <person name="Oda K."/>
        </authorList>
    </citation>
    <scope>NUCLEOTIDE SEQUENCE [LARGE SCALE GENOMIC DNA]</scope>
    <source>
        <strain evidence="14">NBRC 110686 / TISTR 2288 / 201-F6</strain>
    </source>
</reference>
<comment type="subcellular location">
    <subcellularLocation>
        <location evidence="1">Cell outer membrane</location>
        <topology evidence="1">Multi-pass membrane protein</topology>
    </subcellularLocation>
</comment>
<keyword evidence="3" id="KW-0813">Transport</keyword>
<dbReference type="InterPro" id="IPR001702">
    <property type="entry name" value="Porin_Gram-ve"/>
</dbReference>
<dbReference type="GO" id="GO:0009279">
    <property type="term" value="C:cell outer membrane"/>
    <property type="evidence" value="ECO:0007669"/>
    <property type="project" value="UniProtKB-SubCell"/>
</dbReference>
<proteinExistence type="predicted"/>
<dbReference type="STRING" id="1547922.ISF6_2349"/>
<dbReference type="PANTHER" id="PTHR34501:SF9">
    <property type="entry name" value="MAJOR OUTER MEMBRANE PROTEIN P.IA"/>
    <property type="match status" value="1"/>
</dbReference>
<dbReference type="PRINTS" id="PR00182">
    <property type="entry name" value="ECOLNEIPORIN"/>
</dbReference>
<dbReference type="SMR" id="A0A0K8P1U2"/>
<feature type="signal peptide" evidence="11">
    <location>
        <begin position="1"/>
        <end position="21"/>
    </location>
</feature>
<dbReference type="PANTHER" id="PTHR34501">
    <property type="entry name" value="PROTEIN YDDL-RELATED"/>
    <property type="match status" value="1"/>
</dbReference>
<dbReference type="Pfam" id="PF13609">
    <property type="entry name" value="Porin_4"/>
    <property type="match status" value="1"/>
</dbReference>
<dbReference type="InterPro" id="IPR023614">
    <property type="entry name" value="Porin_dom_sf"/>
</dbReference>
<organism evidence="13 14">
    <name type="scientific">Piscinibacter sakaiensis</name>
    <name type="common">Ideonella sakaiensis</name>
    <dbReference type="NCBI Taxonomy" id="1547922"/>
    <lineage>
        <taxon>Bacteria</taxon>
        <taxon>Pseudomonadati</taxon>
        <taxon>Pseudomonadota</taxon>
        <taxon>Betaproteobacteria</taxon>
        <taxon>Burkholderiales</taxon>
        <taxon>Sphaerotilaceae</taxon>
        <taxon>Piscinibacter</taxon>
    </lineage>
</organism>
<comment type="caution">
    <text evidence="13">The sequence shown here is derived from an EMBL/GenBank/DDBJ whole genome shotgun (WGS) entry which is preliminary data.</text>
</comment>
<gene>
    <name evidence="13" type="ORF">ISF6_2349</name>
</gene>